<name>A0A2K9E1I3_9FIRM</name>
<evidence type="ECO:0000256" key="3">
    <source>
        <dbReference type="HAMAP-Rule" id="MF_00436"/>
    </source>
</evidence>
<evidence type="ECO:0000259" key="4">
    <source>
        <dbReference type="PROSITE" id="PS52002"/>
    </source>
</evidence>
<comment type="subunit">
    <text evidence="3">Homohexamer.</text>
</comment>
<dbReference type="PANTHER" id="PTHR34772">
    <property type="entry name" value="RNA-BINDING PROTEIN HFQ"/>
    <property type="match status" value="1"/>
</dbReference>
<dbReference type="GO" id="GO:0045974">
    <property type="term" value="P:regulation of translation, ncRNA-mediated"/>
    <property type="evidence" value="ECO:0007669"/>
    <property type="project" value="TreeGrafter"/>
</dbReference>
<keyword evidence="7" id="KW-1185">Reference proteome</keyword>
<dbReference type="EMBL" id="NEMB01000003">
    <property type="protein sequence ID" value="PQQ67522.1"/>
    <property type="molecule type" value="Genomic_DNA"/>
</dbReference>
<sequence length="82" mass="9214">MSKSTINLQDVFLNQVRKEHIPVTVYLTNGFQLKGLVKGFDNFTVVLDSDGRQQLIYKHAISTISPMKLVSLIFNDSRGSAE</sequence>
<dbReference type="HAMAP" id="MF_00436">
    <property type="entry name" value="Hfq"/>
    <property type="match status" value="1"/>
</dbReference>
<dbReference type="InterPro" id="IPR047575">
    <property type="entry name" value="Sm"/>
</dbReference>
<dbReference type="OrthoDB" id="9799751at2"/>
<reference evidence="5 7" key="1">
    <citation type="submission" date="2017-12" db="EMBL/GenBank/DDBJ databases">
        <title>Complete genome sequence of Herbivorax saccincola GGR1, a novel Cellulosome-producing hydrolytic bacterium in a thermophilic biogas plant, established by Illumina and Nanopore MinION sequencing.</title>
        <authorList>
            <person name="Pechtl A."/>
            <person name="Ruckert C."/>
            <person name="Koeck D.E."/>
            <person name="Maus I."/>
            <person name="Winkler A."/>
            <person name="Kalinowski J."/>
            <person name="Puhler A."/>
            <person name="Schwarz W.W."/>
            <person name="Zverlov V.V."/>
            <person name="Schluter A."/>
            <person name="Liebl W."/>
        </authorList>
    </citation>
    <scope>NUCLEOTIDE SEQUENCE [LARGE SCALE GENOMIC DNA]</scope>
    <source>
        <strain evidence="5">GGR1</strain>
        <strain evidence="7">SR1</strain>
    </source>
</reference>
<protein>
    <recommendedName>
        <fullName evidence="3">RNA-binding protein Hfq</fullName>
    </recommendedName>
</protein>
<reference evidence="6 8" key="2">
    <citation type="journal article" date="2018" name="Syst. Appl. Microbiol.">
        <title>Characterization and high-quality draft genome sequence of Herbivorax saccincola A7, an anaerobic, alkaliphilic, thermophilic, cellulolytic, and xylanolytic bacterium.</title>
        <authorList>
            <person name="Aikawa S."/>
            <person name="Baramee S."/>
            <person name="Sermsathanaswadi J."/>
            <person name="Thianheng P."/>
            <person name="Tachaapaikoon C."/>
            <person name="Shikata A."/>
            <person name="Waeonukul R."/>
            <person name="Pason P."/>
            <person name="Ratanakhanokchai K."/>
            <person name="Kosugi A."/>
        </authorList>
    </citation>
    <scope>NUCLEOTIDE SEQUENCE [LARGE SCALE GENOMIC DNA]</scope>
    <source>
        <strain evidence="6 8">A7</strain>
    </source>
</reference>
<keyword evidence="1 3" id="KW-0694">RNA-binding</keyword>
<dbReference type="AlphaFoldDB" id="A0A2K9E1I3"/>
<proteinExistence type="inferred from homology"/>
<gene>
    <name evidence="3 5" type="primary">hfq</name>
    <name evidence="6" type="ORF">B9R14_12705</name>
    <name evidence="5" type="ORF">HVS_08570</name>
</gene>
<accession>A0A2K9E1I3</accession>
<comment type="function">
    <text evidence="3">RNA chaperone that binds small regulatory RNA (sRNAs) and mRNAs to facilitate mRNA translational regulation in response to envelope stress, environmental stress and changes in metabolite concentrations. Also binds with high specificity to tRNAs.</text>
</comment>
<comment type="similarity">
    <text evidence="3">Belongs to the Hfq family.</text>
</comment>
<dbReference type="NCBIfam" id="NF001602">
    <property type="entry name" value="PRK00395.1"/>
    <property type="match status" value="1"/>
</dbReference>
<keyword evidence="2 3" id="KW-0346">Stress response</keyword>
<evidence type="ECO:0000313" key="5">
    <source>
        <dbReference type="EMBL" id="AUG57622.1"/>
    </source>
</evidence>
<evidence type="ECO:0000256" key="2">
    <source>
        <dbReference type="ARBA" id="ARBA00023016"/>
    </source>
</evidence>
<dbReference type="RefSeq" id="WP_101301177.1">
    <property type="nucleotide sequence ID" value="NZ_CP025197.1"/>
</dbReference>
<organism evidence="5 7">
    <name type="scientific">Acetivibrio saccincola</name>
    <dbReference type="NCBI Taxonomy" id="1677857"/>
    <lineage>
        <taxon>Bacteria</taxon>
        <taxon>Bacillati</taxon>
        <taxon>Bacillota</taxon>
        <taxon>Clostridia</taxon>
        <taxon>Eubacteriales</taxon>
        <taxon>Oscillospiraceae</taxon>
        <taxon>Acetivibrio</taxon>
    </lineage>
</organism>
<dbReference type="GO" id="GO:0043487">
    <property type="term" value="P:regulation of RNA stability"/>
    <property type="evidence" value="ECO:0007669"/>
    <property type="project" value="TreeGrafter"/>
</dbReference>
<dbReference type="FunFam" id="2.30.30.100:FF:000012">
    <property type="entry name" value="RNA-binding protein Hfq"/>
    <property type="match status" value="1"/>
</dbReference>
<dbReference type="Pfam" id="PF17209">
    <property type="entry name" value="Hfq"/>
    <property type="match status" value="1"/>
</dbReference>
<dbReference type="SUPFAM" id="SSF50182">
    <property type="entry name" value="Sm-like ribonucleoproteins"/>
    <property type="match status" value="1"/>
</dbReference>
<dbReference type="InterPro" id="IPR010920">
    <property type="entry name" value="LSM_dom_sf"/>
</dbReference>
<dbReference type="GO" id="GO:0005829">
    <property type="term" value="C:cytosol"/>
    <property type="evidence" value="ECO:0007669"/>
    <property type="project" value="TreeGrafter"/>
</dbReference>
<dbReference type="GO" id="GO:0006355">
    <property type="term" value="P:regulation of DNA-templated transcription"/>
    <property type="evidence" value="ECO:0007669"/>
    <property type="project" value="InterPro"/>
</dbReference>
<dbReference type="PANTHER" id="PTHR34772:SF1">
    <property type="entry name" value="RNA-BINDING PROTEIN HFQ"/>
    <property type="match status" value="1"/>
</dbReference>
<dbReference type="Proteomes" id="UP000239720">
    <property type="component" value="Unassembled WGS sequence"/>
</dbReference>
<dbReference type="CDD" id="cd01716">
    <property type="entry name" value="Hfq"/>
    <property type="match status" value="1"/>
</dbReference>
<dbReference type="EMBL" id="CP025197">
    <property type="protein sequence ID" value="AUG57622.1"/>
    <property type="molecule type" value="Genomic_DNA"/>
</dbReference>
<evidence type="ECO:0000313" key="8">
    <source>
        <dbReference type="Proteomes" id="UP000239720"/>
    </source>
</evidence>
<feature type="domain" description="Sm" evidence="4">
    <location>
        <begin position="10"/>
        <end position="70"/>
    </location>
</feature>
<evidence type="ECO:0000313" key="6">
    <source>
        <dbReference type="EMBL" id="PQQ67522.1"/>
    </source>
</evidence>
<dbReference type="KEGG" id="hsc:HVS_08570"/>
<dbReference type="PROSITE" id="PS52002">
    <property type="entry name" value="SM"/>
    <property type="match status" value="1"/>
</dbReference>
<evidence type="ECO:0000313" key="7">
    <source>
        <dbReference type="Proteomes" id="UP000233534"/>
    </source>
</evidence>
<dbReference type="NCBIfam" id="TIGR02383">
    <property type="entry name" value="Hfq"/>
    <property type="match status" value="1"/>
</dbReference>
<evidence type="ECO:0000256" key="1">
    <source>
        <dbReference type="ARBA" id="ARBA00022884"/>
    </source>
</evidence>
<dbReference type="GO" id="GO:0003723">
    <property type="term" value="F:RNA binding"/>
    <property type="evidence" value="ECO:0007669"/>
    <property type="project" value="UniProtKB-UniRule"/>
</dbReference>
<dbReference type="InterPro" id="IPR005001">
    <property type="entry name" value="Hfq"/>
</dbReference>
<dbReference type="Gene3D" id="2.30.30.100">
    <property type="match status" value="1"/>
</dbReference>
<dbReference type="Proteomes" id="UP000233534">
    <property type="component" value="Chromosome"/>
</dbReference>